<feature type="disulfide bond" evidence="6">
    <location>
        <begin position="151"/>
        <end position="190"/>
    </location>
</feature>
<dbReference type="InterPro" id="IPR017942">
    <property type="entry name" value="Lipid-bd_serum_glycop_N"/>
</dbReference>
<organism evidence="11 12">
    <name type="scientific">Kryptolebias marmoratus</name>
    <name type="common">Mangrove killifish</name>
    <name type="synonym">Rivulus marmoratus</name>
    <dbReference type="NCBI Taxonomy" id="37003"/>
    <lineage>
        <taxon>Eukaryota</taxon>
        <taxon>Metazoa</taxon>
        <taxon>Chordata</taxon>
        <taxon>Craniata</taxon>
        <taxon>Vertebrata</taxon>
        <taxon>Euteleostomi</taxon>
        <taxon>Actinopterygii</taxon>
        <taxon>Neopterygii</taxon>
        <taxon>Teleostei</taxon>
        <taxon>Neoteleostei</taxon>
        <taxon>Acanthomorphata</taxon>
        <taxon>Ovalentaria</taxon>
        <taxon>Atherinomorphae</taxon>
        <taxon>Cyprinodontiformes</taxon>
        <taxon>Rivulidae</taxon>
        <taxon>Kryptolebias</taxon>
    </lineage>
</organism>
<name>A0A3Q3AHY5_KRYMA</name>
<dbReference type="InterPro" id="IPR017943">
    <property type="entry name" value="Bactericidal_perm-incr_a/b_dom"/>
</dbReference>
<keyword evidence="7" id="KW-0399">Innate immunity</keyword>
<dbReference type="GO" id="GO:0005615">
    <property type="term" value="C:extracellular space"/>
    <property type="evidence" value="ECO:0007669"/>
    <property type="project" value="UniProtKB-UniRule"/>
</dbReference>
<reference evidence="11" key="2">
    <citation type="submission" date="2025-09" db="UniProtKB">
        <authorList>
            <consortium name="Ensembl"/>
        </authorList>
    </citation>
    <scope>IDENTIFICATION</scope>
</reference>
<dbReference type="InterPro" id="IPR032942">
    <property type="entry name" value="BPI/LBP/Plunc"/>
</dbReference>
<comment type="function">
    <text evidence="7">The cytotoxic action of BPI is limited to many species of Gram-negative bacteria; this specificity may be explained by a strong affinity of the very basic N-terminal half for the negatively charged lipopolysaccharides that are unique to the Gram-negative bacterial outer envelope.</text>
</comment>
<dbReference type="GO" id="GO:0008289">
    <property type="term" value="F:lipid binding"/>
    <property type="evidence" value="ECO:0007669"/>
    <property type="project" value="InterPro"/>
</dbReference>
<dbReference type="KEGG" id="kmr:108236760"/>
<dbReference type="SUPFAM" id="SSF55394">
    <property type="entry name" value="Bactericidal permeability-increasing protein, BPI"/>
    <property type="match status" value="2"/>
</dbReference>
<dbReference type="Ensembl" id="ENSKMAT00000016518.1">
    <property type="protein sequence ID" value="ENSKMAP00000016288.1"/>
    <property type="gene ID" value="ENSKMAG00000012159.1"/>
</dbReference>
<evidence type="ECO:0000313" key="12">
    <source>
        <dbReference type="Proteomes" id="UP000264800"/>
    </source>
</evidence>
<dbReference type="OrthoDB" id="9938407at2759"/>
<dbReference type="Gene3D" id="3.15.10.10">
    <property type="entry name" value="Bactericidal permeability-increasing protein, domain 1"/>
    <property type="match status" value="1"/>
</dbReference>
<evidence type="ECO:0000313" key="11">
    <source>
        <dbReference type="Ensembl" id="ENSKMAP00000016288.1"/>
    </source>
</evidence>
<dbReference type="FunFam" id="3.15.20.10:FF:000001">
    <property type="entry name" value="Phospholipid transfer protein"/>
    <property type="match status" value="1"/>
</dbReference>
<feature type="domain" description="Lipid-binding serum glycoprotein C-terminal" evidence="10">
    <location>
        <begin position="262"/>
        <end position="465"/>
    </location>
</feature>
<dbReference type="Proteomes" id="UP000264800">
    <property type="component" value="Unplaced"/>
</dbReference>
<dbReference type="Pfam" id="PF01273">
    <property type="entry name" value="LBP_BPI_CETP"/>
    <property type="match status" value="1"/>
</dbReference>
<keyword evidence="12" id="KW-1185">Reference proteome</keyword>
<dbReference type="PIRSF" id="PIRSF002417">
    <property type="entry name" value="Lipid_binding_protein"/>
    <property type="match status" value="1"/>
</dbReference>
<evidence type="ECO:0000259" key="9">
    <source>
        <dbReference type="SMART" id="SM00328"/>
    </source>
</evidence>
<feature type="signal peptide" evidence="8">
    <location>
        <begin position="1"/>
        <end position="21"/>
    </location>
</feature>
<evidence type="ECO:0000256" key="7">
    <source>
        <dbReference type="RuleBase" id="RU369039"/>
    </source>
</evidence>
<dbReference type="AlphaFoldDB" id="A0A3Q3AHY5"/>
<comment type="subcellular location">
    <subcellularLocation>
        <location evidence="1 7">Secreted</location>
    </subcellularLocation>
</comment>
<keyword evidence="5 7" id="KW-0325">Glycoprotein</keyword>
<dbReference type="CTD" id="100003132"/>
<dbReference type="STRING" id="37003.ENSKMAP00000016288"/>
<keyword evidence="7" id="KW-0391">Immunity</keyword>
<dbReference type="PANTHER" id="PTHR10504:SF132">
    <property type="entry name" value="BACTERICIDAL PERMEABILITY-INCREASING PROTEIN"/>
    <property type="match status" value="1"/>
</dbReference>
<comment type="domain">
    <text evidence="7">The N-terminal region may be exposed to the interior of the granule, whereas the C-terminal portion may be embedded in the membrane. During phagocytosis and degranulation, proteases may be released and activated and cleave BPI at the junction of the N- and C-terminal portions of the molecule, providing controlled release of the N-terminal antibacterial fragment when bacteria are ingested.</text>
</comment>
<evidence type="ECO:0000256" key="5">
    <source>
        <dbReference type="ARBA" id="ARBA00023180"/>
    </source>
</evidence>
<dbReference type="RefSeq" id="XP_017273135.1">
    <property type="nucleotide sequence ID" value="XM_017417646.3"/>
</dbReference>
<feature type="domain" description="Lipid-binding serum glycoprotein N-terminal" evidence="9">
    <location>
        <begin position="26"/>
        <end position="247"/>
    </location>
</feature>
<dbReference type="SMART" id="SM00329">
    <property type="entry name" value="BPI2"/>
    <property type="match status" value="1"/>
</dbReference>
<proteinExistence type="inferred from homology"/>
<evidence type="ECO:0000259" key="10">
    <source>
        <dbReference type="SMART" id="SM00329"/>
    </source>
</evidence>
<comment type="similarity">
    <text evidence="2">Belongs to the BPI/LBP/Plunc superfamily. BPI/LBP family.</text>
</comment>
<dbReference type="Gene3D" id="3.15.20.10">
    <property type="entry name" value="Bactericidal permeability-increasing protein, domain 2"/>
    <property type="match status" value="1"/>
</dbReference>
<dbReference type="GeneTree" id="ENSGT01150000286994"/>
<dbReference type="OMA" id="GKMWIAD"/>
<reference evidence="11" key="1">
    <citation type="submission" date="2025-08" db="UniProtKB">
        <authorList>
            <consortium name="Ensembl"/>
        </authorList>
    </citation>
    <scope>IDENTIFICATION</scope>
</reference>
<dbReference type="InterPro" id="IPR030675">
    <property type="entry name" value="BPI/LBP"/>
</dbReference>
<evidence type="ECO:0000256" key="8">
    <source>
        <dbReference type="SAM" id="SignalP"/>
    </source>
</evidence>
<comment type="domain">
    <text evidence="7">The N- and C-terminal barrels adopt an identical fold despite having only 13% of conserved residues.</text>
</comment>
<sequence>MRPSVMVVFTLLSCTCAETPAVQVILTNKCLQYVKHVGAGLIQDKLKQITFPDISGKVDIIIGNVYYTLTGTTVTKCDFPEPAVEFSQEYSGLKTSVEGLSVALAGNWETRFGIIHDSGSFEMAIYSINLTSAVQLGRDPNGQLSVSSVGCGALVGDVDVWFHGGASAVFRPLVKHFKGRIIDLIESKICPEVQDVIIGLESYLQAMNVSTNVNEVLSVDLPLTDLPNVDASNLKMGLKGEFYSIKTHKEPPFVAQPFTLPGQTNYMLSVGMSEFTLNSAAYGYFSAGQLQALINDSMIPPECPIHLNTSAMGMFIPQLPKMFPNLLMLLQVYATESPMFSLQPGVAELGLQLSLKAYAIEPNGTQTPLFKLNLVSQFSGKMWIADEKLKGSVTMDNFTLTLVSSEVGPFKTDALENALKMGIKVVALPKLNKLLAGGINLPRLRCGQLVNLVLNIEKGFLDISSDLEVQQTGRSANL</sequence>
<evidence type="ECO:0000256" key="2">
    <source>
        <dbReference type="ARBA" id="ARBA00007292"/>
    </source>
</evidence>
<dbReference type="PANTHER" id="PTHR10504">
    <property type="entry name" value="BACTERICIDAL PERMEABILITY-INCREASING BPI PROTEIN-RELATED"/>
    <property type="match status" value="1"/>
</dbReference>
<dbReference type="GeneID" id="108236760"/>
<dbReference type="InterPro" id="IPR001124">
    <property type="entry name" value="Lipid-bd_serum_glycop_C"/>
</dbReference>
<evidence type="ECO:0000256" key="1">
    <source>
        <dbReference type="ARBA" id="ARBA00004613"/>
    </source>
</evidence>
<dbReference type="GO" id="GO:0045087">
    <property type="term" value="P:innate immune response"/>
    <property type="evidence" value="ECO:0007669"/>
    <property type="project" value="UniProtKB-UniRule"/>
</dbReference>
<accession>A0A3Q3AHY5</accession>
<protein>
    <recommendedName>
        <fullName evidence="7">Bactericidal permeability-increasing protein</fullName>
        <shortName evidence="7">BPI</shortName>
    </recommendedName>
</protein>
<dbReference type="GO" id="GO:0050829">
    <property type="term" value="P:defense response to Gram-negative bacterium"/>
    <property type="evidence" value="ECO:0007669"/>
    <property type="project" value="UniProtKB-UniRule"/>
</dbReference>
<feature type="chain" id="PRO_5018701450" description="Bactericidal permeability-increasing protein" evidence="8">
    <location>
        <begin position="22"/>
        <end position="478"/>
    </location>
</feature>
<comment type="subunit">
    <text evidence="7">Monomer. Homodimer; disulfide-linked.</text>
</comment>
<keyword evidence="7" id="KW-0929">Antimicrobial</keyword>
<keyword evidence="4 6" id="KW-1015">Disulfide bond</keyword>
<keyword evidence="3 7" id="KW-0964">Secreted</keyword>
<dbReference type="Pfam" id="PF02886">
    <property type="entry name" value="LBP_BPI_CETP_C"/>
    <property type="match status" value="1"/>
</dbReference>
<evidence type="ECO:0000256" key="6">
    <source>
        <dbReference type="PIRSR" id="PIRSR002417-50"/>
    </source>
</evidence>
<keyword evidence="7" id="KW-0044">Antibiotic</keyword>
<dbReference type="FunFam" id="3.15.10.10:FF:000001">
    <property type="entry name" value="phospholipid transfer protein-like"/>
    <property type="match status" value="1"/>
</dbReference>
<keyword evidence="7 8" id="KW-0732">Signal</keyword>
<evidence type="ECO:0000256" key="4">
    <source>
        <dbReference type="ARBA" id="ARBA00023157"/>
    </source>
</evidence>
<dbReference type="SMART" id="SM00328">
    <property type="entry name" value="BPI1"/>
    <property type="match status" value="1"/>
</dbReference>
<evidence type="ECO:0000256" key="3">
    <source>
        <dbReference type="ARBA" id="ARBA00022525"/>
    </source>
</evidence>